<gene>
    <name evidence="1" type="ORF">LOK49_LG12G00637</name>
</gene>
<keyword evidence="2" id="KW-1185">Reference proteome</keyword>
<accession>A0ACC0FUL4</accession>
<keyword evidence="1" id="KW-0670">Pyruvate</keyword>
<evidence type="ECO:0000313" key="2">
    <source>
        <dbReference type="Proteomes" id="UP001060215"/>
    </source>
</evidence>
<dbReference type="EMBL" id="CM045770">
    <property type="protein sequence ID" value="KAI7992249.1"/>
    <property type="molecule type" value="Genomic_DNA"/>
</dbReference>
<sequence>LQVRYAEKLIEAIDTAMGAKSDCLCFIEVIVYKDDTSKELPEWGSRISAANSRPLNPQ</sequence>
<organism evidence="1 2">
    <name type="scientific">Camellia lanceoleosa</name>
    <dbReference type="NCBI Taxonomy" id="1840588"/>
    <lineage>
        <taxon>Eukaryota</taxon>
        <taxon>Viridiplantae</taxon>
        <taxon>Streptophyta</taxon>
        <taxon>Embryophyta</taxon>
        <taxon>Tracheophyta</taxon>
        <taxon>Spermatophyta</taxon>
        <taxon>Magnoliopsida</taxon>
        <taxon>eudicotyledons</taxon>
        <taxon>Gunneridae</taxon>
        <taxon>Pentapetalae</taxon>
        <taxon>asterids</taxon>
        <taxon>Ericales</taxon>
        <taxon>Theaceae</taxon>
        <taxon>Camellia</taxon>
    </lineage>
</organism>
<protein>
    <submittedName>
        <fullName evidence="1">Pyruvate decarboxylase 1</fullName>
    </submittedName>
</protein>
<feature type="non-terminal residue" evidence="1">
    <location>
        <position position="1"/>
    </location>
</feature>
<proteinExistence type="predicted"/>
<comment type="caution">
    <text evidence="1">The sequence shown here is derived from an EMBL/GenBank/DDBJ whole genome shotgun (WGS) entry which is preliminary data.</text>
</comment>
<evidence type="ECO:0000313" key="1">
    <source>
        <dbReference type="EMBL" id="KAI7992249.1"/>
    </source>
</evidence>
<reference evidence="1 2" key="1">
    <citation type="journal article" date="2022" name="Plant J.">
        <title>Chromosome-level genome of Camellia lanceoleosa provides a valuable resource for understanding genome evolution and self-incompatibility.</title>
        <authorList>
            <person name="Gong W."/>
            <person name="Xiao S."/>
            <person name="Wang L."/>
            <person name="Liao Z."/>
            <person name="Chang Y."/>
            <person name="Mo W."/>
            <person name="Hu G."/>
            <person name="Li W."/>
            <person name="Zhao G."/>
            <person name="Zhu H."/>
            <person name="Hu X."/>
            <person name="Ji K."/>
            <person name="Xiang X."/>
            <person name="Song Q."/>
            <person name="Yuan D."/>
            <person name="Jin S."/>
            <person name="Zhang L."/>
        </authorList>
    </citation>
    <scope>NUCLEOTIDE SEQUENCE [LARGE SCALE GENOMIC DNA]</scope>
    <source>
        <strain evidence="1">SQ_2022a</strain>
    </source>
</reference>
<dbReference type="Proteomes" id="UP001060215">
    <property type="component" value="Chromosome 13"/>
</dbReference>
<name>A0ACC0FUL4_9ERIC</name>